<dbReference type="InterPro" id="IPR004299">
    <property type="entry name" value="MBOAT_fam"/>
</dbReference>
<feature type="transmembrane region" description="Helical" evidence="10">
    <location>
        <begin position="116"/>
        <end position="137"/>
    </location>
</feature>
<keyword evidence="4 9" id="KW-0808">Transferase</keyword>
<gene>
    <name evidence="11" type="ORF">IAB00_07305</name>
</gene>
<evidence type="ECO:0000313" key="11">
    <source>
        <dbReference type="EMBL" id="HIU11021.1"/>
    </source>
</evidence>
<evidence type="ECO:0000256" key="6">
    <source>
        <dbReference type="ARBA" id="ARBA00022989"/>
    </source>
</evidence>
<evidence type="ECO:0000256" key="3">
    <source>
        <dbReference type="ARBA" id="ARBA00022475"/>
    </source>
</evidence>
<sequence length="473" mass="52778">MLFSSIEFLCGFLPLVLLLYYLLPGRRLKNRFLLLMSLGFYAWGEPVYVLLMLFCIAGNYMLGLLADGRRGTGLGRVVMCAMLVFNLGLLGVFKYAGFIAASLNGALGLALPVPQVVLPIGISFFTFQGMSYVIDVYRGEAKAQRNLLDVGLYVSLFPQLIAGPIVRYNTIAAEIGGRQENWRDFCSGIDLFIIGLAKKVLLANNFAIVADKIFDDGGYATISVGAAWIGAVAYTLQIYFDFGGYSDMAIGLGRMFGFHFLPNFNYPYISRSITEFWRRWHMSLSSWFRDYVYIPLGGNRHGRGRQVLNLLAVWLLTGLWHGANWTFVAWGLYYFCFLVIEKLTGLSRQLPKVPLLSNLLVLLIVICGWVLFRSPDIAAAGEYLGSMFGIFGNPLTDETFWYQFGENKVQLVLAALAATPVLPWFLHKLPGIQTALGGRAFGIVRDCFLLLVFLLALAALAKGSYNPFIYFNF</sequence>
<dbReference type="AlphaFoldDB" id="A0A9D1HMF2"/>
<dbReference type="PIRSF" id="PIRSF500217">
    <property type="entry name" value="AlgI"/>
    <property type="match status" value="1"/>
</dbReference>
<reference evidence="11" key="1">
    <citation type="submission" date="2020-10" db="EMBL/GenBank/DDBJ databases">
        <authorList>
            <person name="Gilroy R."/>
        </authorList>
    </citation>
    <scope>NUCLEOTIDE SEQUENCE</scope>
    <source>
        <strain evidence="11">2830</strain>
    </source>
</reference>
<dbReference type="EMBL" id="DVMH01000037">
    <property type="protein sequence ID" value="HIU11021.1"/>
    <property type="molecule type" value="Genomic_DNA"/>
</dbReference>
<dbReference type="InterPro" id="IPR024194">
    <property type="entry name" value="Ac/AlaTfrase_AlgI/DltB"/>
</dbReference>
<accession>A0A9D1HMF2</accession>
<evidence type="ECO:0000256" key="5">
    <source>
        <dbReference type="ARBA" id="ARBA00022692"/>
    </source>
</evidence>
<name>A0A9D1HMF2_9FIRM</name>
<evidence type="ECO:0000313" key="12">
    <source>
        <dbReference type="Proteomes" id="UP000824124"/>
    </source>
</evidence>
<proteinExistence type="inferred from homology"/>
<dbReference type="PIRSF" id="PIRSF016636">
    <property type="entry name" value="AlgI_DltB"/>
    <property type="match status" value="1"/>
</dbReference>
<dbReference type="PANTHER" id="PTHR13285">
    <property type="entry name" value="ACYLTRANSFERASE"/>
    <property type="match status" value="1"/>
</dbReference>
<keyword evidence="5 10" id="KW-0812">Transmembrane</keyword>
<comment type="similarity">
    <text evidence="2 9">Belongs to the membrane-bound acyltransferase family.</text>
</comment>
<reference evidence="11" key="2">
    <citation type="journal article" date="2021" name="PeerJ">
        <title>Extensive microbial diversity within the chicken gut microbiome revealed by metagenomics and culture.</title>
        <authorList>
            <person name="Gilroy R."/>
            <person name="Ravi A."/>
            <person name="Getino M."/>
            <person name="Pursley I."/>
            <person name="Horton D.L."/>
            <person name="Alikhan N.F."/>
            <person name="Baker D."/>
            <person name="Gharbi K."/>
            <person name="Hall N."/>
            <person name="Watson M."/>
            <person name="Adriaenssens E.M."/>
            <person name="Foster-Nyarko E."/>
            <person name="Jarju S."/>
            <person name="Secka A."/>
            <person name="Antonio M."/>
            <person name="Oren A."/>
            <person name="Chaudhuri R.R."/>
            <person name="La Ragione R."/>
            <person name="Hildebrand F."/>
            <person name="Pallen M.J."/>
        </authorList>
    </citation>
    <scope>NUCLEOTIDE SEQUENCE</scope>
    <source>
        <strain evidence="11">2830</strain>
    </source>
</reference>
<evidence type="ECO:0000256" key="2">
    <source>
        <dbReference type="ARBA" id="ARBA00010323"/>
    </source>
</evidence>
<feature type="transmembrane region" description="Helical" evidence="10">
    <location>
        <begin position="355"/>
        <end position="372"/>
    </location>
</feature>
<keyword evidence="8 9" id="KW-0012">Acyltransferase</keyword>
<evidence type="ECO:0000256" key="10">
    <source>
        <dbReference type="SAM" id="Phobius"/>
    </source>
</evidence>
<dbReference type="GO" id="GO:0005886">
    <property type="term" value="C:plasma membrane"/>
    <property type="evidence" value="ECO:0007669"/>
    <property type="project" value="UniProtKB-SubCell"/>
</dbReference>
<evidence type="ECO:0000256" key="8">
    <source>
        <dbReference type="ARBA" id="ARBA00023315"/>
    </source>
</evidence>
<dbReference type="InterPro" id="IPR028362">
    <property type="entry name" value="AlgI"/>
</dbReference>
<keyword evidence="6 10" id="KW-1133">Transmembrane helix</keyword>
<evidence type="ECO:0000256" key="4">
    <source>
        <dbReference type="ARBA" id="ARBA00022679"/>
    </source>
</evidence>
<dbReference type="PANTHER" id="PTHR13285:SF23">
    <property type="entry name" value="TEICHOIC ACID D-ALANYLTRANSFERASE"/>
    <property type="match status" value="1"/>
</dbReference>
<feature type="transmembrane region" description="Helical" evidence="10">
    <location>
        <begin position="310"/>
        <end position="335"/>
    </location>
</feature>
<comment type="subcellular location">
    <subcellularLocation>
        <location evidence="1">Cell membrane</location>
        <topology evidence="1">Multi-pass membrane protein</topology>
    </subcellularLocation>
</comment>
<keyword evidence="7 9" id="KW-0472">Membrane</keyword>
<comment type="caution">
    <text evidence="11">The sequence shown here is derived from an EMBL/GenBank/DDBJ whole genome shotgun (WGS) entry which is preliminary data.</text>
</comment>
<evidence type="ECO:0000256" key="1">
    <source>
        <dbReference type="ARBA" id="ARBA00004651"/>
    </source>
</evidence>
<feature type="transmembrane region" description="Helical" evidence="10">
    <location>
        <begin position="408"/>
        <end position="426"/>
    </location>
</feature>
<evidence type="ECO:0000256" key="9">
    <source>
        <dbReference type="PIRNR" id="PIRNR016636"/>
    </source>
</evidence>
<dbReference type="InterPro" id="IPR051085">
    <property type="entry name" value="MB_O-acyltransferase"/>
</dbReference>
<feature type="transmembrane region" description="Helical" evidence="10">
    <location>
        <begin position="447"/>
        <end position="465"/>
    </location>
</feature>
<organism evidence="11 12">
    <name type="scientific">Candidatus Avidehalobacter gallistercoris</name>
    <dbReference type="NCBI Taxonomy" id="2840694"/>
    <lineage>
        <taxon>Bacteria</taxon>
        <taxon>Bacillati</taxon>
        <taxon>Bacillota</taxon>
        <taxon>Clostridia</taxon>
        <taxon>Eubacteriales</taxon>
        <taxon>Peptococcaceae</taxon>
        <taxon>Peptococcaceae incertae sedis</taxon>
        <taxon>Candidatus Avidehalobacter</taxon>
    </lineage>
</organism>
<feature type="transmembrane region" description="Helical" evidence="10">
    <location>
        <begin position="77"/>
        <end position="96"/>
    </location>
</feature>
<dbReference type="Pfam" id="PF03062">
    <property type="entry name" value="MBOAT"/>
    <property type="match status" value="1"/>
</dbReference>
<evidence type="ECO:0000256" key="7">
    <source>
        <dbReference type="ARBA" id="ARBA00023136"/>
    </source>
</evidence>
<dbReference type="Proteomes" id="UP000824124">
    <property type="component" value="Unassembled WGS sequence"/>
</dbReference>
<dbReference type="GO" id="GO:0016746">
    <property type="term" value="F:acyltransferase activity"/>
    <property type="evidence" value="ECO:0007669"/>
    <property type="project" value="UniProtKB-KW"/>
</dbReference>
<feature type="transmembrane region" description="Helical" evidence="10">
    <location>
        <begin position="48"/>
        <end position="65"/>
    </location>
</feature>
<keyword evidence="3 9" id="KW-1003">Cell membrane</keyword>
<dbReference type="GO" id="GO:0042121">
    <property type="term" value="P:alginic acid biosynthetic process"/>
    <property type="evidence" value="ECO:0007669"/>
    <property type="project" value="InterPro"/>
</dbReference>
<protein>
    <submittedName>
        <fullName evidence="11">MBOAT family protein</fullName>
    </submittedName>
</protein>